<name>K3ZYA4_SETIT</name>
<dbReference type="HOGENOM" id="CLU_2214566_0_0_1"/>
<proteinExistence type="predicted"/>
<dbReference type="EMBL" id="AGNK02000793">
    <property type="status" value="NOT_ANNOTATED_CDS"/>
    <property type="molecule type" value="Genomic_DNA"/>
</dbReference>
<evidence type="ECO:0000313" key="1">
    <source>
        <dbReference type="EnsemblPlants" id="KQL23174"/>
    </source>
</evidence>
<sequence length="107" mass="12298">MGILHVTLRCAGWPRATGTMEQDAMLNCICVFRCVTRTGACSRCAKMSRHQVDEEVRSKLAALEVGHQNEIQRTVSAFARLQKYAESRKEIDRRLDVPFQRRMYVPL</sequence>
<dbReference type="InParanoid" id="K3ZYA4"/>
<dbReference type="EnsemblPlants" id="KQL23174">
    <property type="protein sequence ID" value="KQL23174"/>
    <property type="gene ID" value="SETIT_031586mg"/>
</dbReference>
<dbReference type="eggNOG" id="ENOG502T2MJ">
    <property type="taxonomic scope" value="Eukaryota"/>
</dbReference>
<keyword evidence="2" id="KW-1185">Reference proteome</keyword>
<organism evidence="1 2">
    <name type="scientific">Setaria italica</name>
    <name type="common">Foxtail millet</name>
    <name type="synonym">Panicum italicum</name>
    <dbReference type="NCBI Taxonomy" id="4555"/>
    <lineage>
        <taxon>Eukaryota</taxon>
        <taxon>Viridiplantae</taxon>
        <taxon>Streptophyta</taxon>
        <taxon>Embryophyta</taxon>
        <taxon>Tracheophyta</taxon>
        <taxon>Spermatophyta</taxon>
        <taxon>Magnoliopsida</taxon>
        <taxon>Liliopsida</taxon>
        <taxon>Poales</taxon>
        <taxon>Poaceae</taxon>
        <taxon>PACMAD clade</taxon>
        <taxon>Panicoideae</taxon>
        <taxon>Panicodae</taxon>
        <taxon>Paniceae</taxon>
        <taxon>Cenchrinae</taxon>
        <taxon>Setaria</taxon>
    </lineage>
</organism>
<protein>
    <submittedName>
        <fullName evidence="1">Uncharacterized protein</fullName>
    </submittedName>
</protein>
<evidence type="ECO:0000313" key="2">
    <source>
        <dbReference type="Proteomes" id="UP000004995"/>
    </source>
</evidence>
<dbReference type="OMA" id="RATGTME"/>
<dbReference type="Gramene" id="KQL23174">
    <property type="protein sequence ID" value="KQL23174"/>
    <property type="gene ID" value="SETIT_031586mg"/>
</dbReference>
<accession>K3ZYA4</accession>
<reference evidence="1" key="2">
    <citation type="submission" date="2018-08" db="UniProtKB">
        <authorList>
            <consortium name="EnsemblPlants"/>
        </authorList>
    </citation>
    <scope>IDENTIFICATION</scope>
    <source>
        <strain evidence="1">Yugu1</strain>
    </source>
</reference>
<dbReference type="Proteomes" id="UP000004995">
    <property type="component" value="Unassembled WGS sequence"/>
</dbReference>
<dbReference type="AlphaFoldDB" id="K3ZYA4"/>
<reference evidence="2" key="1">
    <citation type="journal article" date="2012" name="Nat. Biotechnol.">
        <title>Reference genome sequence of the model plant Setaria.</title>
        <authorList>
            <person name="Bennetzen J.L."/>
            <person name="Schmutz J."/>
            <person name="Wang H."/>
            <person name="Percifield R."/>
            <person name="Hawkins J."/>
            <person name="Pontaroli A.C."/>
            <person name="Estep M."/>
            <person name="Feng L."/>
            <person name="Vaughn J.N."/>
            <person name="Grimwood J."/>
            <person name="Jenkins J."/>
            <person name="Barry K."/>
            <person name="Lindquist E."/>
            <person name="Hellsten U."/>
            <person name="Deshpande S."/>
            <person name="Wang X."/>
            <person name="Wu X."/>
            <person name="Mitros T."/>
            <person name="Triplett J."/>
            <person name="Yang X."/>
            <person name="Ye C.Y."/>
            <person name="Mauro-Herrera M."/>
            <person name="Wang L."/>
            <person name="Li P."/>
            <person name="Sharma M."/>
            <person name="Sharma R."/>
            <person name="Ronald P.C."/>
            <person name="Panaud O."/>
            <person name="Kellogg E.A."/>
            <person name="Brutnell T.P."/>
            <person name="Doust A.N."/>
            <person name="Tuskan G.A."/>
            <person name="Rokhsar D."/>
            <person name="Devos K.M."/>
        </authorList>
    </citation>
    <scope>NUCLEOTIDE SEQUENCE [LARGE SCALE GENOMIC DNA]</scope>
    <source>
        <strain evidence="2">cv. Yugu1</strain>
    </source>
</reference>
<dbReference type="STRING" id="4555.K3ZYA4"/>